<evidence type="ECO:0000256" key="1">
    <source>
        <dbReference type="SAM" id="MobiDB-lite"/>
    </source>
</evidence>
<evidence type="ECO:0000313" key="3">
    <source>
        <dbReference type="Proteomes" id="UP000797356"/>
    </source>
</evidence>
<reference evidence="2" key="1">
    <citation type="journal article" date="2017" name="Gigascience">
        <title>The genome draft of coconut (Cocos nucifera).</title>
        <authorList>
            <person name="Xiao Y."/>
            <person name="Xu P."/>
            <person name="Fan H."/>
            <person name="Baudouin L."/>
            <person name="Xia W."/>
            <person name="Bocs S."/>
            <person name="Xu J."/>
            <person name="Li Q."/>
            <person name="Guo A."/>
            <person name="Zhou L."/>
            <person name="Li J."/>
            <person name="Wu Y."/>
            <person name="Ma Z."/>
            <person name="Armero A."/>
            <person name="Issali A.E."/>
            <person name="Liu N."/>
            <person name="Peng M."/>
            <person name="Yang Y."/>
        </authorList>
    </citation>
    <scope>NUCLEOTIDE SEQUENCE</scope>
    <source>
        <tissue evidence="2">Spear leaf of Hainan Tall coconut</tissue>
    </source>
</reference>
<reference evidence="2" key="2">
    <citation type="submission" date="2019-07" db="EMBL/GenBank/DDBJ databases">
        <authorList>
            <person name="Yang Y."/>
            <person name="Bocs S."/>
            <person name="Baudouin L."/>
        </authorList>
    </citation>
    <scope>NUCLEOTIDE SEQUENCE</scope>
    <source>
        <tissue evidence="2">Spear leaf of Hainan Tall coconut</tissue>
    </source>
</reference>
<evidence type="ECO:0000313" key="2">
    <source>
        <dbReference type="EMBL" id="KAG1371154.1"/>
    </source>
</evidence>
<protein>
    <submittedName>
        <fullName evidence="2">Uncharacterized protein</fullName>
    </submittedName>
</protein>
<name>A0A8K0IY54_COCNU</name>
<keyword evidence="3" id="KW-1185">Reference proteome</keyword>
<dbReference type="Proteomes" id="UP000797356">
    <property type="component" value="Chromosome 16"/>
</dbReference>
<sequence>MKLAFAKAEGYKKDKKKNLSPIPEQNLVPQSNGGANGTADPDSDIPQVVKLAFEKTKEYKKNKRARVGDGNAAAGKPSHSGII</sequence>
<organism evidence="2 3">
    <name type="scientific">Cocos nucifera</name>
    <name type="common">Coconut palm</name>
    <dbReference type="NCBI Taxonomy" id="13894"/>
    <lineage>
        <taxon>Eukaryota</taxon>
        <taxon>Viridiplantae</taxon>
        <taxon>Streptophyta</taxon>
        <taxon>Embryophyta</taxon>
        <taxon>Tracheophyta</taxon>
        <taxon>Spermatophyta</taxon>
        <taxon>Magnoliopsida</taxon>
        <taxon>Liliopsida</taxon>
        <taxon>Arecaceae</taxon>
        <taxon>Arecoideae</taxon>
        <taxon>Cocoseae</taxon>
        <taxon>Attaleinae</taxon>
        <taxon>Cocos</taxon>
    </lineage>
</organism>
<dbReference type="AlphaFoldDB" id="A0A8K0IY54"/>
<accession>A0A8K0IY54</accession>
<proteinExistence type="predicted"/>
<feature type="region of interest" description="Disordered" evidence="1">
    <location>
        <begin position="1"/>
        <end position="45"/>
    </location>
</feature>
<gene>
    <name evidence="2" type="ORF">COCNU_16G002480</name>
</gene>
<feature type="region of interest" description="Disordered" evidence="1">
    <location>
        <begin position="62"/>
        <end position="83"/>
    </location>
</feature>
<dbReference type="EMBL" id="CM017887">
    <property type="protein sequence ID" value="KAG1371154.1"/>
    <property type="molecule type" value="Genomic_DNA"/>
</dbReference>
<comment type="caution">
    <text evidence="2">The sequence shown here is derived from an EMBL/GenBank/DDBJ whole genome shotgun (WGS) entry which is preliminary data.</text>
</comment>